<proteinExistence type="inferred from homology"/>
<dbReference type="Pfam" id="PF10292">
    <property type="entry name" value="7TM_GPCR_Srab"/>
    <property type="match status" value="1"/>
</dbReference>
<comment type="subcellular location">
    <subcellularLocation>
        <location evidence="1">Membrane</location>
        <topology evidence="1">Multi-pass membrane protein</topology>
    </subcellularLocation>
</comment>
<evidence type="ECO:0000256" key="3">
    <source>
        <dbReference type="ARBA" id="ARBA00022692"/>
    </source>
</evidence>
<feature type="transmembrane region" description="Helical" evidence="6">
    <location>
        <begin position="246"/>
        <end position="266"/>
    </location>
</feature>
<dbReference type="InterPro" id="IPR053286">
    <property type="entry name" value="Nematode_rcpt-like_srab"/>
</dbReference>
<name>A0A158Q2I7_DRAME</name>
<dbReference type="PANTHER" id="PTHR46561:SF11">
    <property type="entry name" value="SERPENTINE RECEPTOR CLASS ALPHA_BETA-14"/>
    <property type="match status" value="1"/>
</dbReference>
<dbReference type="Proteomes" id="UP000274756">
    <property type="component" value="Unassembled WGS sequence"/>
</dbReference>
<keyword evidence="4 6" id="KW-1133">Transmembrane helix</keyword>
<dbReference type="AlphaFoldDB" id="A0A158Q2I7"/>
<dbReference type="GO" id="GO:0004888">
    <property type="term" value="F:transmembrane signaling receptor activity"/>
    <property type="evidence" value="ECO:0007669"/>
    <property type="project" value="InterPro"/>
</dbReference>
<dbReference type="WBParaSite" id="DME_0000018201-mRNA-1">
    <property type="protein sequence ID" value="DME_0000018201-mRNA-1"/>
    <property type="gene ID" value="DME_0000018201"/>
</dbReference>
<keyword evidence="9" id="KW-1185">Reference proteome</keyword>
<dbReference type="GO" id="GO:0007606">
    <property type="term" value="P:sensory perception of chemical stimulus"/>
    <property type="evidence" value="ECO:0007669"/>
    <property type="project" value="InterPro"/>
</dbReference>
<dbReference type="OrthoDB" id="5818269at2759"/>
<feature type="transmembrane region" description="Helical" evidence="6">
    <location>
        <begin position="20"/>
        <end position="43"/>
    </location>
</feature>
<dbReference type="InterPro" id="IPR002184">
    <property type="entry name" value="7TM_GPCR_serpentine_rcpt_Srb"/>
</dbReference>
<evidence type="ECO:0000313" key="7">
    <source>
        <dbReference type="EMBL" id="VDN54569.1"/>
    </source>
</evidence>
<evidence type="ECO:0000256" key="1">
    <source>
        <dbReference type="ARBA" id="ARBA00004141"/>
    </source>
</evidence>
<evidence type="ECO:0000313" key="8">
    <source>
        <dbReference type="Proteomes" id="UP000038040"/>
    </source>
</evidence>
<feature type="transmembrane region" description="Helical" evidence="6">
    <location>
        <begin position="100"/>
        <end position="120"/>
    </location>
</feature>
<dbReference type="EMBL" id="UYYG01001150">
    <property type="protein sequence ID" value="VDN54569.1"/>
    <property type="molecule type" value="Genomic_DNA"/>
</dbReference>
<reference evidence="10" key="1">
    <citation type="submission" date="2016-04" db="UniProtKB">
        <authorList>
            <consortium name="WormBaseParasite"/>
        </authorList>
    </citation>
    <scope>IDENTIFICATION</scope>
</reference>
<evidence type="ECO:0000313" key="10">
    <source>
        <dbReference type="WBParaSite" id="DME_0000018201-mRNA-1"/>
    </source>
</evidence>
<feature type="transmembrane region" description="Helical" evidence="6">
    <location>
        <begin position="140"/>
        <end position="162"/>
    </location>
</feature>
<sequence length="357" mass="41476">MDESLCWKMQQLADSLLLKMITIARIVLSVIGFIFMIMLMKFGESHRRLHRNAKFLLILHYIATIGLSVAYFINYTYSIILLMISTKNSCDRLMTVWTSFHLHAIALLFVLLQMTSIFAIAIERTAATILYKSYEKDKSIVLPAILIALQIIIAVGIPYGFLARGLNWSEMSVGPTVVFSCNRRRNQIFTVTFVIFEFIMALYIHLLLYSNYIRRKLTWQWNSESDLSERYQIDENIRALHFIIRFLWLHIIFNCTAGTVAFITIVLNNNLNFVESQILDRIGFLNLYAIVLFILIFSIDPTMRCKIKKYIAIRDVKVASSTAFANDTPIKTPNNMPHFITQESTKARFDQFRMMLK</sequence>
<dbReference type="InterPro" id="IPR019408">
    <property type="entry name" value="7TM_GPCR_serpentine_rcpt_Srab"/>
</dbReference>
<evidence type="ECO:0000256" key="5">
    <source>
        <dbReference type="ARBA" id="ARBA00023136"/>
    </source>
</evidence>
<organism evidence="8 10">
    <name type="scientific">Dracunculus medinensis</name>
    <name type="common">Guinea worm</name>
    <dbReference type="NCBI Taxonomy" id="318479"/>
    <lineage>
        <taxon>Eukaryota</taxon>
        <taxon>Metazoa</taxon>
        <taxon>Ecdysozoa</taxon>
        <taxon>Nematoda</taxon>
        <taxon>Chromadorea</taxon>
        <taxon>Rhabditida</taxon>
        <taxon>Spirurina</taxon>
        <taxon>Dracunculoidea</taxon>
        <taxon>Dracunculidae</taxon>
        <taxon>Dracunculus</taxon>
    </lineage>
</organism>
<comment type="similarity">
    <text evidence="2">Belongs to the nematode receptor-like protein srb family.</text>
</comment>
<gene>
    <name evidence="7" type="ORF">DME_LOCUS4542</name>
</gene>
<reference evidence="7 9" key="2">
    <citation type="submission" date="2018-11" db="EMBL/GenBank/DDBJ databases">
        <authorList>
            <consortium name="Pathogen Informatics"/>
        </authorList>
    </citation>
    <scope>NUCLEOTIDE SEQUENCE [LARGE SCALE GENOMIC DNA]</scope>
</reference>
<feature type="transmembrane region" description="Helical" evidence="6">
    <location>
        <begin position="278"/>
        <end position="299"/>
    </location>
</feature>
<dbReference type="PANTHER" id="PTHR46561">
    <property type="entry name" value="SERPENTINE RECEPTOR, CLASS AB (CLASS A-LIKE)-RELATED"/>
    <property type="match status" value="1"/>
</dbReference>
<evidence type="ECO:0000256" key="6">
    <source>
        <dbReference type="SAM" id="Phobius"/>
    </source>
</evidence>
<evidence type="ECO:0000313" key="9">
    <source>
        <dbReference type="Proteomes" id="UP000274756"/>
    </source>
</evidence>
<keyword evidence="5 6" id="KW-0472">Membrane</keyword>
<protein>
    <submittedName>
        <fullName evidence="10">G_PROTEIN_RECEP_F1_2 domain-containing protein</fullName>
    </submittedName>
</protein>
<accession>A0A158Q2I7</accession>
<feature type="transmembrane region" description="Helical" evidence="6">
    <location>
        <begin position="188"/>
        <end position="209"/>
    </location>
</feature>
<keyword evidence="3 6" id="KW-0812">Transmembrane</keyword>
<evidence type="ECO:0000256" key="2">
    <source>
        <dbReference type="ARBA" id="ARBA00006860"/>
    </source>
</evidence>
<evidence type="ECO:0000256" key="4">
    <source>
        <dbReference type="ARBA" id="ARBA00022989"/>
    </source>
</evidence>
<dbReference type="GO" id="GO:0016020">
    <property type="term" value="C:membrane"/>
    <property type="evidence" value="ECO:0007669"/>
    <property type="project" value="UniProtKB-SubCell"/>
</dbReference>
<dbReference type="Proteomes" id="UP000038040">
    <property type="component" value="Unplaced"/>
</dbReference>
<dbReference type="PRINTS" id="PR00699">
    <property type="entry name" value="TMPROTEINSRB"/>
</dbReference>
<feature type="transmembrane region" description="Helical" evidence="6">
    <location>
        <begin position="55"/>
        <end position="80"/>
    </location>
</feature>